<evidence type="ECO:0000313" key="2">
    <source>
        <dbReference type="EMBL" id="GAG05713.1"/>
    </source>
</evidence>
<protein>
    <recommendedName>
        <fullName evidence="3">SMP-30/Gluconolactonase/LRE-like region domain-containing protein</fullName>
    </recommendedName>
</protein>
<feature type="non-terminal residue" evidence="2">
    <location>
        <position position="1"/>
    </location>
</feature>
<sequence>TQEIDELEARERKYKEKPVPPIGGSLSGEVNHLEKKELVEETYLFIANSGDNTVSKVSATECKEICTYKVGENPSRTAVSLNKVVWVGNRDSNTVSMLNGSNCEVINKSIPVGEGPRAMVVDERGHLWVGNYVNNNVWELNSTGECIRGTSSNCQYPAIPVPDGPYGGVYDCGGYVWIISTGANNLTKIRTSDGEIVGNYPIEAPTYGIDQDSEGNIWLGGASSGAVYKVDGSSGDLITVDVGGNTRGITVDMNDNAWVADSAGNRV</sequence>
<dbReference type="Gene3D" id="2.130.10.10">
    <property type="entry name" value="YVTN repeat-like/Quinoprotein amine dehydrogenase"/>
    <property type="match status" value="1"/>
</dbReference>
<feature type="compositionally biased region" description="Basic and acidic residues" evidence="1">
    <location>
        <begin position="7"/>
        <end position="18"/>
    </location>
</feature>
<dbReference type="PANTHER" id="PTHR47197:SF3">
    <property type="entry name" value="DIHYDRO-HEME D1 DEHYDROGENASE"/>
    <property type="match status" value="1"/>
</dbReference>
<gene>
    <name evidence="2" type="ORF">S01H1_40393</name>
</gene>
<proteinExistence type="predicted"/>
<dbReference type="InterPro" id="IPR051200">
    <property type="entry name" value="Host-pathogen_enzymatic-act"/>
</dbReference>
<evidence type="ECO:0000256" key="1">
    <source>
        <dbReference type="SAM" id="MobiDB-lite"/>
    </source>
</evidence>
<dbReference type="InterPro" id="IPR015943">
    <property type="entry name" value="WD40/YVTN_repeat-like_dom_sf"/>
</dbReference>
<dbReference type="PANTHER" id="PTHR47197">
    <property type="entry name" value="PROTEIN NIRF"/>
    <property type="match status" value="1"/>
</dbReference>
<feature type="non-terminal residue" evidence="2">
    <location>
        <position position="267"/>
    </location>
</feature>
<comment type="caution">
    <text evidence="2">The sequence shown here is derived from an EMBL/GenBank/DDBJ whole genome shotgun (WGS) entry which is preliminary data.</text>
</comment>
<dbReference type="SUPFAM" id="SSF101898">
    <property type="entry name" value="NHL repeat"/>
    <property type="match status" value="1"/>
</dbReference>
<name>X0UZK4_9ZZZZ</name>
<organism evidence="2">
    <name type="scientific">marine sediment metagenome</name>
    <dbReference type="NCBI Taxonomy" id="412755"/>
    <lineage>
        <taxon>unclassified sequences</taxon>
        <taxon>metagenomes</taxon>
        <taxon>ecological metagenomes</taxon>
    </lineage>
</organism>
<evidence type="ECO:0008006" key="3">
    <source>
        <dbReference type="Google" id="ProtNLM"/>
    </source>
</evidence>
<accession>X0UZK4</accession>
<dbReference type="AlphaFoldDB" id="X0UZK4"/>
<feature type="region of interest" description="Disordered" evidence="1">
    <location>
        <begin position="1"/>
        <end position="27"/>
    </location>
</feature>
<dbReference type="EMBL" id="BARS01025578">
    <property type="protein sequence ID" value="GAG05713.1"/>
    <property type="molecule type" value="Genomic_DNA"/>
</dbReference>
<reference evidence="2" key="1">
    <citation type="journal article" date="2014" name="Front. Microbiol.">
        <title>High frequency of phylogenetically diverse reductive dehalogenase-homologous genes in deep subseafloor sedimentary metagenomes.</title>
        <authorList>
            <person name="Kawai M."/>
            <person name="Futagami T."/>
            <person name="Toyoda A."/>
            <person name="Takaki Y."/>
            <person name="Nishi S."/>
            <person name="Hori S."/>
            <person name="Arai W."/>
            <person name="Tsubouchi T."/>
            <person name="Morono Y."/>
            <person name="Uchiyama I."/>
            <person name="Ito T."/>
            <person name="Fujiyama A."/>
            <person name="Inagaki F."/>
            <person name="Takami H."/>
        </authorList>
    </citation>
    <scope>NUCLEOTIDE SEQUENCE</scope>
    <source>
        <strain evidence="2">Expedition CK06-06</strain>
    </source>
</reference>